<gene>
    <name evidence="2" type="ORF">Z520_05521</name>
</gene>
<reference evidence="2 3" key="1">
    <citation type="submission" date="2015-01" db="EMBL/GenBank/DDBJ databases">
        <title>The Genome Sequence of Fonsecaea multimorphosa CBS 102226.</title>
        <authorList>
            <consortium name="The Broad Institute Genomics Platform"/>
            <person name="Cuomo C."/>
            <person name="de Hoog S."/>
            <person name="Gorbushina A."/>
            <person name="Stielow B."/>
            <person name="Teixiera M."/>
            <person name="Abouelleil A."/>
            <person name="Chapman S.B."/>
            <person name="Priest M."/>
            <person name="Young S.K."/>
            <person name="Wortman J."/>
            <person name="Nusbaum C."/>
            <person name="Birren B."/>
        </authorList>
    </citation>
    <scope>NUCLEOTIDE SEQUENCE [LARGE SCALE GENOMIC DNA]</scope>
    <source>
        <strain evidence="2 3">CBS 102226</strain>
    </source>
</reference>
<evidence type="ECO:0000256" key="1">
    <source>
        <dbReference type="SAM" id="MobiDB-lite"/>
    </source>
</evidence>
<evidence type="ECO:0000313" key="2">
    <source>
        <dbReference type="EMBL" id="KIX99060.1"/>
    </source>
</evidence>
<feature type="compositionally biased region" description="Basic and acidic residues" evidence="1">
    <location>
        <begin position="72"/>
        <end position="85"/>
    </location>
</feature>
<accession>A0A0D2HAY3</accession>
<dbReference type="AlphaFoldDB" id="A0A0D2HAY3"/>
<dbReference type="RefSeq" id="XP_016633183.1">
    <property type="nucleotide sequence ID" value="XM_016776024.1"/>
</dbReference>
<dbReference type="Proteomes" id="UP000053411">
    <property type="component" value="Unassembled WGS sequence"/>
</dbReference>
<organism evidence="2 3">
    <name type="scientific">Fonsecaea multimorphosa CBS 102226</name>
    <dbReference type="NCBI Taxonomy" id="1442371"/>
    <lineage>
        <taxon>Eukaryota</taxon>
        <taxon>Fungi</taxon>
        <taxon>Dikarya</taxon>
        <taxon>Ascomycota</taxon>
        <taxon>Pezizomycotina</taxon>
        <taxon>Eurotiomycetes</taxon>
        <taxon>Chaetothyriomycetidae</taxon>
        <taxon>Chaetothyriales</taxon>
        <taxon>Herpotrichiellaceae</taxon>
        <taxon>Fonsecaea</taxon>
    </lineage>
</organism>
<proteinExistence type="predicted"/>
<dbReference type="GeneID" id="27711267"/>
<name>A0A0D2HAY3_9EURO</name>
<protein>
    <submittedName>
        <fullName evidence="2">Uncharacterized protein</fullName>
    </submittedName>
</protein>
<evidence type="ECO:0000313" key="3">
    <source>
        <dbReference type="Proteomes" id="UP000053411"/>
    </source>
</evidence>
<feature type="region of interest" description="Disordered" evidence="1">
    <location>
        <begin position="26"/>
        <end position="139"/>
    </location>
</feature>
<dbReference type="OrthoDB" id="2559882at2759"/>
<dbReference type="EMBL" id="KN848070">
    <property type="protein sequence ID" value="KIX99060.1"/>
    <property type="molecule type" value="Genomic_DNA"/>
</dbReference>
<keyword evidence="3" id="KW-1185">Reference proteome</keyword>
<sequence>MQRIHVLQRVIPRVGGTRTLSRTFMASGQRQANNPVDGKSHATDESVVPEPVQKAAPETLEKALPEGVHPTKGSDIDPHNKETSWKSHATGPSIVPEFVQKAAPEALEKALPESVHPTKGSDIDPHPGQKTGMQKNTKS</sequence>
<dbReference type="VEuPathDB" id="FungiDB:Z520_05521"/>